<proteinExistence type="predicted"/>
<dbReference type="InterPro" id="IPR032109">
    <property type="entry name" value="Big_3_5"/>
</dbReference>
<dbReference type="InterPro" id="IPR013783">
    <property type="entry name" value="Ig-like_fold"/>
</dbReference>
<reference evidence="2" key="1">
    <citation type="submission" date="2016-10" db="EMBL/GenBank/DDBJ databases">
        <title>Sequence of Gallionella enrichment culture.</title>
        <authorList>
            <person name="Poehlein A."/>
            <person name="Muehling M."/>
            <person name="Daniel R."/>
        </authorList>
    </citation>
    <scope>NUCLEOTIDE SEQUENCE</scope>
</reference>
<dbReference type="SUPFAM" id="SSF49478">
    <property type="entry name" value="Cna protein B-type domain"/>
    <property type="match status" value="1"/>
</dbReference>
<dbReference type="Pfam" id="PF13620">
    <property type="entry name" value="CarboxypepD_reg"/>
    <property type="match status" value="1"/>
</dbReference>
<comment type="caution">
    <text evidence="2">The sequence shown here is derived from an EMBL/GenBank/DDBJ whole genome shotgun (WGS) entry which is preliminary data.</text>
</comment>
<protein>
    <submittedName>
        <fullName evidence="2">PEGA domain protein</fullName>
    </submittedName>
</protein>
<evidence type="ECO:0000313" key="2">
    <source>
        <dbReference type="EMBL" id="OIQ84938.1"/>
    </source>
</evidence>
<dbReference type="Gene3D" id="2.60.40.10">
    <property type="entry name" value="Immunoglobulins"/>
    <property type="match status" value="2"/>
</dbReference>
<name>A0A1J5QNI7_9ZZZZ</name>
<feature type="domain" description="Bacterial Ig-like" evidence="1">
    <location>
        <begin position="661"/>
        <end position="747"/>
    </location>
</feature>
<dbReference type="AlphaFoldDB" id="A0A1J5QNI7"/>
<dbReference type="InterPro" id="IPR013784">
    <property type="entry name" value="Carb-bd-like_fold"/>
</dbReference>
<dbReference type="Gene3D" id="2.60.40.1120">
    <property type="entry name" value="Carboxypeptidase-like, regulatory domain"/>
    <property type="match status" value="3"/>
</dbReference>
<sequence>MSVVTGTTPGTAVQDPVVTLIRPGSGNITTAAIPGTSSVAFGQMASGTYQVLVQAAGYQFDTFPVTVAAGQTAPIPVTVVKLGVISGTVTVQHANFTSTLAGVGVRASQAGGHVFTATTDTSGNYRITGTTTTQGLSDGTWTLTVQAPGYSFADGSTSATVTITGGADVTQDLLMKALPVTLSVTMYDPANPGSTAVDALDVSLIGVAGTTEQNCTTVPSTTCPTAPTSGKYTFASIDPGTYSLSITGGGFSPLTVNITVAAGEPTTLSLPIATRTNTVTGTVSGQAGAAAPALLDGATIELRVPGTGGALLQSTATVAGAFTITGIPDGTYSLVFSATGYSPTTRTVTLSAGQLFSADIVLYVASRQVTVTVTSAQGFDLTGALVALDPDPAGGLSLAAQPAVRTGPRTFATTFNQVPPGAWTATVSGPAGHVGTYTASVAAGDTTASVAVSEMRVRVDATSTVTGAPSMPFVITRSSGTGSGATVYSGTAGVDTGAEVVYLDRTSSYTVTPSVPGWQVTPTTATVSTSSSSVSEVTTSFTLSKVGTTTTLSTSAGTIDVGGPLTLTATISPSSGGGTGLDTGTVTFFEDGTQLGNAQPVGKSSGGYTATLTPTTSSWPAGSPSFTATYSGTGTFAGSTSAAVAVNVLYSTATVLAVSPSTVSLAAGTPVTLTATVTGGTGTVGTGTVTFMQGTTILGTGVSVSGGTATLPVTVTAAGGWTTGTPILTAEYVPGPAFDASTGTTLLTINK</sequence>
<dbReference type="GO" id="GO:0030246">
    <property type="term" value="F:carbohydrate binding"/>
    <property type="evidence" value="ECO:0007669"/>
    <property type="project" value="InterPro"/>
</dbReference>
<dbReference type="EMBL" id="MLJW01000579">
    <property type="protein sequence ID" value="OIQ84938.1"/>
    <property type="molecule type" value="Genomic_DNA"/>
</dbReference>
<dbReference type="SUPFAM" id="SSF49452">
    <property type="entry name" value="Starch-binding domain-like"/>
    <property type="match status" value="2"/>
</dbReference>
<dbReference type="Pfam" id="PF16640">
    <property type="entry name" value="Big_3_5"/>
    <property type="match status" value="2"/>
</dbReference>
<feature type="domain" description="Bacterial Ig-like" evidence="1">
    <location>
        <begin position="553"/>
        <end position="648"/>
    </location>
</feature>
<accession>A0A1J5QNI7</accession>
<organism evidence="2">
    <name type="scientific">mine drainage metagenome</name>
    <dbReference type="NCBI Taxonomy" id="410659"/>
    <lineage>
        <taxon>unclassified sequences</taxon>
        <taxon>metagenomes</taxon>
        <taxon>ecological metagenomes</taxon>
    </lineage>
</organism>
<evidence type="ECO:0000259" key="1">
    <source>
        <dbReference type="Pfam" id="PF16640"/>
    </source>
</evidence>
<gene>
    <name evidence="2" type="ORF">GALL_332220</name>
</gene>